<dbReference type="Gramene" id="AET1Gv20647300.4">
    <property type="protein sequence ID" value="AET1Gv20647300.4"/>
    <property type="gene ID" value="AET1Gv20647300"/>
</dbReference>
<evidence type="ECO:0000313" key="3">
    <source>
        <dbReference type="Proteomes" id="UP000015105"/>
    </source>
</evidence>
<reference evidence="2" key="4">
    <citation type="submission" date="2019-03" db="UniProtKB">
        <authorList>
            <consortium name="EnsemblPlants"/>
        </authorList>
    </citation>
    <scope>IDENTIFICATION</scope>
</reference>
<evidence type="ECO:0000313" key="2">
    <source>
        <dbReference type="EnsemblPlants" id="AET1Gv20647300.4"/>
    </source>
</evidence>
<reference evidence="3" key="2">
    <citation type="journal article" date="2017" name="Nat. Plants">
        <title>The Aegilops tauschii genome reveals multiple impacts of transposons.</title>
        <authorList>
            <person name="Zhao G."/>
            <person name="Zou C."/>
            <person name="Li K."/>
            <person name="Wang K."/>
            <person name="Li T."/>
            <person name="Gao L."/>
            <person name="Zhang X."/>
            <person name="Wang H."/>
            <person name="Yang Z."/>
            <person name="Liu X."/>
            <person name="Jiang W."/>
            <person name="Mao L."/>
            <person name="Kong X."/>
            <person name="Jiao Y."/>
            <person name="Jia J."/>
        </authorList>
    </citation>
    <scope>NUCLEOTIDE SEQUENCE [LARGE SCALE GENOMIC DNA]</scope>
    <source>
        <strain evidence="3">cv. AL8/78</strain>
    </source>
</reference>
<dbReference type="EnsemblPlants" id="AET1Gv20647300.4">
    <property type="protein sequence ID" value="AET1Gv20647300.4"/>
    <property type="gene ID" value="AET1Gv20647300"/>
</dbReference>
<reference evidence="3" key="1">
    <citation type="journal article" date="2014" name="Science">
        <title>Ancient hybridizations among the ancestral genomes of bread wheat.</title>
        <authorList>
            <consortium name="International Wheat Genome Sequencing Consortium,"/>
            <person name="Marcussen T."/>
            <person name="Sandve S.R."/>
            <person name="Heier L."/>
            <person name="Spannagl M."/>
            <person name="Pfeifer M."/>
            <person name="Jakobsen K.S."/>
            <person name="Wulff B.B."/>
            <person name="Steuernagel B."/>
            <person name="Mayer K.F."/>
            <person name="Olsen O.A."/>
        </authorList>
    </citation>
    <scope>NUCLEOTIDE SEQUENCE [LARGE SCALE GENOMIC DNA]</scope>
    <source>
        <strain evidence="3">cv. AL8/78</strain>
    </source>
</reference>
<reference evidence="2" key="3">
    <citation type="journal article" date="2017" name="Nature">
        <title>Genome sequence of the progenitor of the wheat D genome Aegilops tauschii.</title>
        <authorList>
            <person name="Luo M.C."/>
            <person name="Gu Y.Q."/>
            <person name="Puiu D."/>
            <person name="Wang H."/>
            <person name="Twardziok S.O."/>
            <person name="Deal K.R."/>
            <person name="Huo N."/>
            <person name="Zhu T."/>
            <person name="Wang L."/>
            <person name="Wang Y."/>
            <person name="McGuire P.E."/>
            <person name="Liu S."/>
            <person name="Long H."/>
            <person name="Ramasamy R.K."/>
            <person name="Rodriguez J.C."/>
            <person name="Van S.L."/>
            <person name="Yuan L."/>
            <person name="Wang Z."/>
            <person name="Xia Z."/>
            <person name="Xiao L."/>
            <person name="Anderson O.D."/>
            <person name="Ouyang S."/>
            <person name="Liang Y."/>
            <person name="Zimin A.V."/>
            <person name="Pertea G."/>
            <person name="Qi P."/>
            <person name="Bennetzen J.L."/>
            <person name="Dai X."/>
            <person name="Dawson M.W."/>
            <person name="Muller H.G."/>
            <person name="Kugler K."/>
            <person name="Rivarola-Duarte L."/>
            <person name="Spannagl M."/>
            <person name="Mayer K.F.X."/>
            <person name="Lu F.H."/>
            <person name="Bevan M.W."/>
            <person name="Leroy P."/>
            <person name="Li P."/>
            <person name="You F.M."/>
            <person name="Sun Q."/>
            <person name="Liu Z."/>
            <person name="Lyons E."/>
            <person name="Wicker T."/>
            <person name="Salzberg S.L."/>
            <person name="Devos K.M."/>
            <person name="Dvorak J."/>
        </authorList>
    </citation>
    <scope>NUCLEOTIDE SEQUENCE [LARGE SCALE GENOMIC DNA]</scope>
    <source>
        <strain evidence="2">cv. AL8/78</strain>
    </source>
</reference>
<dbReference type="Proteomes" id="UP000015105">
    <property type="component" value="Chromosome 1D"/>
</dbReference>
<dbReference type="InterPro" id="IPR021789">
    <property type="entry name" value="KHA_dom"/>
</dbReference>
<organism evidence="2 3">
    <name type="scientific">Aegilops tauschii subsp. strangulata</name>
    <name type="common">Goatgrass</name>
    <dbReference type="NCBI Taxonomy" id="200361"/>
    <lineage>
        <taxon>Eukaryota</taxon>
        <taxon>Viridiplantae</taxon>
        <taxon>Streptophyta</taxon>
        <taxon>Embryophyta</taxon>
        <taxon>Tracheophyta</taxon>
        <taxon>Spermatophyta</taxon>
        <taxon>Magnoliopsida</taxon>
        <taxon>Liliopsida</taxon>
        <taxon>Poales</taxon>
        <taxon>Poaceae</taxon>
        <taxon>BOP clade</taxon>
        <taxon>Pooideae</taxon>
        <taxon>Triticodae</taxon>
        <taxon>Triticeae</taxon>
        <taxon>Triticinae</taxon>
        <taxon>Aegilops</taxon>
    </lineage>
</organism>
<evidence type="ECO:0000259" key="1">
    <source>
        <dbReference type="PROSITE" id="PS51490"/>
    </source>
</evidence>
<proteinExistence type="predicted"/>
<feature type="domain" description="KHA" evidence="1">
    <location>
        <begin position="1"/>
        <end position="53"/>
    </location>
</feature>
<dbReference type="PROSITE" id="PS51490">
    <property type="entry name" value="KHA"/>
    <property type="match status" value="1"/>
</dbReference>
<dbReference type="AlphaFoldDB" id="A0A452Z6E6"/>
<reference evidence="2" key="5">
    <citation type="journal article" date="2021" name="G3 (Bethesda)">
        <title>Aegilops tauschii genome assembly Aet v5.0 features greater sequence contiguity and improved annotation.</title>
        <authorList>
            <person name="Wang L."/>
            <person name="Zhu T."/>
            <person name="Rodriguez J.C."/>
            <person name="Deal K.R."/>
            <person name="Dubcovsky J."/>
            <person name="McGuire P.E."/>
            <person name="Lux T."/>
            <person name="Spannagl M."/>
            <person name="Mayer K.F.X."/>
            <person name="Baldrich P."/>
            <person name="Meyers B.C."/>
            <person name="Huo N."/>
            <person name="Gu Y.Q."/>
            <person name="Zhou H."/>
            <person name="Devos K.M."/>
            <person name="Bennetzen J.L."/>
            <person name="Unver T."/>
            <person name="Budak H."/>
            <person name="Gulick P.J."/>
            <person name="Galiba G."/>
            <person name="Kalapos B."/>
            <person name="Nelson D.R."/>
            <person name="Li P."/>
            <person name="You F.M."/>
            <person name="Luo M.C."/>
            <person name="Dvorak J."/>
        </authorList>
    </citation>
    <scope>NUCLEOTIDE SEQUENCE [LARGE SCALE GENOMIC DNA]</scope>
    <source>
        <strain evidence="2">cv. AL8/78</strain>
    </source>
</reference>
<keyword evidence="3" id="KW-1185">Reference proteome</keyword>
<protein>
    <recommendedName>
        <fullName evidence="1">KHA domain-containing protein</fullName>
    </recommendedName>
</protein>
<dbReference type="Pfam" id="PF11834">
    <property type="entry name" value="KHA"/>
    <property type="match status" value="1"/>
</dbReference>
<sequence length="69" mass="7395">GEKLKVDTEKALILNGEGAEIDSLDVIRDNDKLFIVTEEHMRMLASMDSSVALSHTSSIGSAVSVAHVI</sequence>
<name>A0A452Z6E6_AEGTS</name>
<accession>A0A452Z6E6</accession>